<protein>
    <recommendedName>
        <fullName evidence="3 6">Beta-galactosidase</fullName>
        <shortName evidence="6">Beta-gal</shortName>
        <ecNumber evidence="3 6">3.2.1.23</ecNumber>
    </recommendedName>
</protein>
<feature type="binding site" evidence="9">
    <location>
        <position position="170"/>
    </location>
    <ligand>
        <name>Zn(2+)</name>
        <dbReference type="ChEBI" id="CHEBI:29105"/>
    </ligand>
</feature>
<dbReference type="InterPro" id="IPR013780">
    <property type="entry name" value="Glyco_hydro_b"/>
</dbReference>
<comment type="caution">
    <text evidence="13">The sequence shown here is derived from an EMBL/GenBank/DDBJ whole genome shotgun (WGS) entry which is preliminary data.</text>
</comment>
<dbReference type="Pfam" id="PF08533">
    <property type="entry name" value="Glyco_hydro_42C"/>
    <property type="match status" value="1"/>
</dbReference>
<evidence type="ECO:0000256" key="4">
    <source>
        <dbReference type="ARBA" id="ARBA00022801"/>
    </source>
</evidence>
<accession>A0A9D2EC02</accession>
<evidence type="ECO:0000256" key="9">
    <source>
        <dbReference type="PIRSR" id="PIRSR001084-3"/>
    </source>
</evidence>
<dbReference type="GO" id="GO:0046872">
    <property type="term" value="F:metal ion binding"/>
    <property type="evidence" value="ECO:0007669"/>
    <property type="project" value="UniProtKB-KW"/>
</dbReference>
<comment type="similarity">
    <text evidence="2 6">Belongs to the glycosyl hydrolase 42 family.</text>
</comment>
<dbReference type="GO" id="GO:0006012">
    <property type="term" value="P:galactose metabolic process"/>
    <property type="evidence" value="ECO:0007669"/>
    <property type="project" value="InterPro"/>
</dbReference>
<evidence type="ECO:0000259" key="11">
    <source>
        <dbReference type="Pfam" id="PF08532"/>
    </source>
</evidence>
<reference evidence="13" key="1">
    <citation type="journal article" date="2021" name="PeerJ">
        <title>Extensive microbial diversity within the chicken gut microbiome revealed by metagenomics and culture.</title>
        <authorList>
            <person name="Gilroy R."/>
            <person name="Ravi A."/>
            <person name="Getino M."/>
            <person name="Pursley I."/>
            <person name="Horton D.L."/>
            <person name="Alikhan N.F."/>
            <person name="Baker D."/>
            <person name="Gharbi K."/>
            <person name="Hall N."/>
            <person name="Watson M."/>
            <person name="Adriaenssens E.M."/>
            <person name="Foster-Nyarko E."/>
            <person name="Jarju S."/>
            <person name="Secka A."/>
            <person name="Antonio M."/>
            <person name="Oren A."/>
            <person name="Chaudhuri R.R."/>
            <person name="La Ragione R."/>
            <person name="Hildebrand F."/>
            <person name="Pallen M.J."/>
        </authorList>
    </citation>
    <scope>NUCLEOTIDE SEQUENCE</scope>
    <source>
        <strain evidence="13">ChiGjej4B4-7305</strain>
    </source>
</reference>
<reference evidence="13" key="2">
    <citation type="submission" date="2021-04" db="EMBL/GenBank/DDBJ databases">
        <authorList>
            <person name="Gilroy R."/>
        </authorList>
    </citation>
    <scope>NUCLEOTIDE SEQUENCE</scope>
    <source>
        <strain evidence="13">ChiGjej4B4-7305</strain>
    </source>
</reference>
<evidence type="ECO:0000256" key="3">
    <source>
        <dbReference type="ARBA" id="ARBA00012756"/>
    </source>
</evidence>
<keyword evidence="4 6" id="KW-0378">Hydrolase</keyword>
<gene>
    <name evidence="13" type="ORF">H9815_03620</name>
</gene>
<feature type="active site" description="Nucleophile" evidence="7">
    <location>
        <position position="318"/>
    </location>
</feature>
<feature type="binding site" evidence="8">
    <location>
        <position position="156"/>
    </location>
    <ligand>
        <name>substrate</name>
    </ligand>
</feature>
<dbReference type="InterPro" id="IPR013738">
    <property type="entry name" value="Beta_galactosidase_Trimer"/>
</dbReference>
<evidence type="ECO:0000259" key="12">
    <source>
        <dbReference type="Pfam" id="PF08533"/>
    </source>
</evidence>
<evidence type="ECO:0000256" key="1">
    <source>
        <dbReference type="ARBA" id="ARBA00001412"/>
    </source>
</evidence>
<dbReference type="CDD" id="cd03143">
    <property type="entry name" value="A4_beta-galactosidase_middle_domain"/>
    <property type="match status" value="1"/>
</dbReference>
<dbReference type="AlphaFoldDB" id="A0A9D2EC02"/>
<evidence type="ECO:0000256" key="7">
    <source>
        <dbReference type="PIRSR" id="PIRSR001084-1"/>
    </source>
</evidence>
<evidence type="ECO:0000256" key="8">
    <source>
        <dbReference type="PIRSR" id="PIRSR001084-2"/>
    </source>
</evidence>
<dbReference type="Pfam" id="PF08532">
    <property type="entry name" value="Glyco_hydro_42M"/>
    <property type="match status" value="1"/>
</dbReference>
<dbReference type="EC" id="3.2.1.23" evidence="3 6"/>
<dbReference type="Gene3D" id="3.20.20.80">
    <property type="entry name" value="Glycosidases"/>
    <property type="match status" value="1"/>
</dbReference>
<evidence type="ECO:0000313" key="14">
    <source>
        <dbReference type="Proteomes" id="UP000824037"/>
    </source>
</evidence>
<dbReference type="InterPro" id="IPR017853">
    <property type="entry name" value="GH"/>
</dbReference>
<keyword evidence="5 6" id="KW-0326">Glycosidase</keyword>
<name>A0A9D2EC02_9MICO</name>
<feature type="domain" description="Beta-galactosidase C-terminal" evidence="12">
    <location>
        <begin position="629"/>
        <end position="686"/>
    </location>
</feature>
<dbReference type="PANTHER" id="PTHR36447">
    <property type="entry name" value="BETA-GALACTOSIDASE GANA"/>
    <property type="match status" value="1"/>
</dbReference>
<feature type="binding site" evidence="9">
    <location>
        <position position="167"/>
    </location>
    <ligand>
        <name>Zn(2+)</name>
        <dbReference type="ChEBI" id="CHEBI:29105"/>
    </ligand>
</feature>
<dbReference type="EMBL" id="DXBY01000059">
    <property type="protein sequence ID" value="HIZ34844.1"/>
    <property type="molecule type" value="Genomic_DNA"/>
</dbReference>
<dbReference type="SUPFAM" id="SSF51445">
    <property type="entry name" value="(Trans)glycosidases"/>
    <property type="match status" value="1"/>
</dbReference>
<feature type="binding site" evidence="9">
    <location>
        <position position="122"/>
    </location>
    <ligand>
        <name>Zn(2+)</name>
        <dbReference type="ChEBI" id="CHEBI:29105"/>
    </ligand>
</feature>
<feature type="binding site" evidence="9">
    <location>
        <position position="165"/>
    </location>
    <ligand>
        <name>Zn(2+)</name>
        <dbReference type="ChEBI" id="CHEBI:29105"/>
    </ligand>
</feature>
<keyword evidence="9" id="KW-0479">Metal-binding</keyword>
<dbReference type="Gene3D" id="2.60.40.1180">
    <property type="entry name" value="Golgi alpha-mannosidase II"/>
    <property type="match status" value="1"/>
</dbReference>
<evidence type="ECO:0000259" key="10">
    <source>
        <dbReference type="Pfam" id="PF02449"/>
    </source>
</evidence>
<evidence type="ECO:0000313" key="13">
    <source>
        <dbReference type="EMBL" id="HIZ34844.1"/>
    </source>
</evidence>
<evidence type="ECO:0000256" key="6">
    <source>
        <dbReference type="PIRNR" id="PIRNR001084"/>
    </source>
</evidence>
<dbReference type="SUPFAM" id="SSF52317">
    <property type="entry name" value="Class I glutamine amidotransferase-like"/>
    <property type="match status" value="1"/>
</dbReference>
<sequence length="688" mass="76769">MTQEPPAQPPGDFSSVRYGGDYNPEQWPAQVWEEDYAAFEKARLNTVSLGIFAWSHLQPAEDRYDFTLLDQIVHRAVAAEQDIVLATATGAMPPWLAQAYPEVNRTDFEGREHTYGQRHNHCPSSPVFRRLSAELAGRIAERYAGTPGLIAWHVGNEYGGPDGSCYCPRCAAGFRLWLQERYQSLDVLNAAWNTMFWSHRYTHWEQIQVPNALSEHWRGPNHTAFQGITLDYRRFMTDALLRNYTDEKDRIRHHDRHTPVTTNFMGAFRPLDYHRWAPHLDLVSWDNYPPGRHEHVRMAFTHDLMRGLKDGRPTWVMEQTPTITAARDVNPVKRPGVLALWSWQAVAHGADAVLYFQLRASRGACEKYHGAVLDHAGRTDSRPFREVAALGEDLANAGRSVIGGRTRARVALIFDWDNWWACEMTDGFNRHVRYLDTVLSYYRALWQAQAAVDVLAMDADLSGYDVVLAPLLHLLKGDIAERLHAVTARGGSVLATFWSGRVDEHANAYLMDAPGPLAALFGLRVEEVDSAEPGETNPITLTLPSGQVQTAAQLVMELIVPTGAEVVGTYGADFYASTPAVTRHRTGDGAGSAWYVGAGLQQTGVEALIGQILDEHHLRGPYAGVAEDLEYTEREGPGGRVGYLLNHSGTQVRVDLHAGGTELRTGARLAAGERRVLDPAQVLCWRLD</sequence>
<feature type="domain" description="Glycoside hydrolase family 42 N-terminal" evidence="10">
    <location>
        <begin position="21"/>
        <end position="396"/>
    </location>
</feature>
<organism evidence="13 14">
    <name type="scientific">Candidatus Ruania gallistercoris</name>
    <dbReference type="NCBI Taxonomy" id="2838746"/>
    <lineage>
        <taxon>Bacteria</taxon>
        <taxon>Bacillati</taxon>
        <taxon>Actinomycetota</taxon>
        <taxon>Actinomycetes</taxon>
        <taxon>Micrococcales</taxon>
        <taxon>Ruaniaceae</taxon>
        <taxon>Ruania</taxon>
    </lineage>
</organism>
<dbReference type="Gene3D" id="3.40.50.880">
    <property type="match status" value="1"/>
</dbReference>
<dbReference type="Pfam" id="PF02449">
    <property type="entry name" value="Glyco_hydro_42"/>
    <property type="match status" value="1"/>
</dbReference>
<feature type="binding site" evidence="8">
    <location>
        <position position="118"/>
    </location>
    <ligand>
        <name>substrate</name>
    </ligand>
</feature>
<dbReference type="InterPro" id="IPR003476">
    <property type="entry name" value="Glyco_hydro_42"/>
</dbReference>
<dbReference type="PIRSF" id="PIRSF001084">
    <property type="entry name" value="B-galactosidase"/>
    <property type="match status" value="1"/>
</dbReference>
<feature type="domain" description="Beta-galactosidase trimerisation" evidence="11">
    <location>
        <begin position="408"/>
        <end position="618"/>
    </location>
</feature>
<dbReference type="GO" id="GO:0009341">
    <property type="term" value="C:beta-galactosidase complex"/>
    <property type="evidence" value="ECO:0007669"/>
    <property type="project" value="InterPro"/>
</dbReference>
<keyword evidence="9" id="KW-0862">Zinc</keyword>
<feature type="active site" description="Proton donor" evidence="7">
    <location>
        <position position="157"/>
    </location>
</feature>
<dbReference type="InterPro" id="IPR029062">
    <property type="entry name" value="Class_I_gatase-like"/>
</dbReference>
<evidence type="ECO:0000256" key="5">
    <source>
        <dbReference type="ARBA" id="ARBA00023295"/>
    </source>
</evidence>
<comment type="catalytic activity">
    <reaction evidence="1 6">
        <text>Hydrolysis of terminal non-reducing beta-D-galactose residues in beta-D-galactosides.</text>
        <dbReference type="EC" id="3.2.1.23"/>
    </reaction>
</comment>
<evidence type="ECO:0000256" key="2">
    <source>
        <dbReference type="ARBA" id="ARBA00005940"/>
    </source>
</evidence>
<dbReference type="InterPro" id="IPR013739">
    <property type="entry name" value="Beta_galactosidase_C"/>
</dbReference>
<dbReference type="PANTHER" id="PTHR36447:SF1">
    <property type="entry name" value="BETA-GALACTOSIDASE GANA"/>
    <property type="match status" value="1"/>
</dbReference>
<proteinExistence type="inferred from homology"/>
<dbReference type="GO" id="GO:0004565">
    <property type="term" value="F:beta-galactosidase activity"/>
    <property type="evidence" value="ECO:0007669"/>
    <property type="project" value="UniProtKB-EC"/>
</dbReference>
<dbReference type="InterPro" id="IPR013529">
    <property type="entry name" value="Glyco_hydro_42_N"/>
</dbReference>
<dbReference type="Proteomes" id="UP000824037">
    <property type="component" value="Unassembled WGS sequence"/>
</dbReference>